<sequence>MAHAATSLGGTVSEATAFLNLPRSEKRTEVPAPITVHTLPAAKGAVPKEHAHLRDEDAVLVKDCTRLRDGAYSLTALWPATEAALPYDPRILTQLIRQGGLSVAHADYGVPLTHQTLLHHLNYQVVPGFQVSRDRPSPVTVEVLVRRVTGRPTRGGGLDMNINIIDNGVTVARSETRFGWISPTAYRRLRGDRQTVDWAAWDVPPPVDPACVRHSDATDVILSPTGLPNRWQLRNETANTLLFDHPVDHVPGLALIEAAHQAAYALDSTAYFEPTGVTIDFTRYVEFDTPCWVEAELISAPDAPADTVRVTGIQNERRPFRVELTGSYR</sequence>
<dbReference type="RefSeq" id="WP_128848297.1">
    <property type="nucleotide sequence ID" value="NZ_VYUA01000064.1"/>
</dbReference>
<dbReference type="GO" id="GO:0016740">
    <property type="term" value="F:transferase activity"/>
    <property type="evidence" value="ECO:0007669"/>
    <property type="project" value="InterPro"/>
</dbReference>
<feature type="domain" description="A-factor biosynthesis hotdog" evidence="1">
    <location>
        <begin position="52"/>
        <end position="177"/>
    </location>
</feature>
<evidence type="ECO:0000313" key="2">
    <source>
        <dbReference type="EMBL" id="KAB2587989.1"/>
    </source>
</evidence>
<protein>
    <submittedName>
        <fullName evidence="2">A-factor biosynthesis protein</fullName>
    </submittedName>
</protein>
<dbReference type="NCBIfam" id="NF041195">
    <property type="entry name" value="ScbA_BarX_GamBu"/>
    <property type="match status" value="1"/>
</dbReference>
<dbReference type="AlphaFoldDB" id="A0A5N5EBG9"/>
<keyword evidence="3" id="KW-1185">Reference proteome</keyword>
<gene>
    <name evidence="2" type="ORF">F5983_34865</name>
</gene>
<evidence type="ECO:0000259" key="1">
    <source>
        <dbReference type="Pfam" id="PF03756"/>
    </source>
</evidence>
<dbReference type="InterPro" id="IPR047757">
    <property type="entry name" value="AfsA-like"/>
</dbReference>
<dbReference type="Proteomes" id="UP000326907">
    <property type="component" value="Unassembled WGS sequence"/>
</dbReference>
<evidence type="ECO:0000313" key="3">
    <source>
        <dbReference type="Proteomes" id="UP000326907"/>
    </source>
</evidence>
<dbReference type="InterPro" id="IPR005509">
    <property type="entry name" value="AfsA_hotdog_dom"/>
</dbReference>
<accession>A0A5N5EBG9</accession>
<comment type="caution">
    <text evidence="2">The sequence shown here is derived from an EMBL/GenBank/DDBJ whole genome shotgun (WGS) entry which is preliminary data.</text>
</comment>
<name>A0A5N5EBG9_9ACTN</name>
<dbReference type="EMBL" id="VYUA01000064">
    <property type="protein sequence ID" value="KAB2587989.1"/>
    <property type="molecule type" value="Genomic_DNA"/>
</dbReference>
<reference evidence="2 3" key="1">
    <citation type="submission" date="2019-09" db="EMBL/GenBank/DDBJ databases">
        <authorList>
            <person name="Liu P."/>
        </authorList>
    </citation>
    <scope>NUCLEOTIDE SEQUENCE [LARGE SCALE GENOMIC DNA]</scope>
    <source>
        <strain evidence="2 3">TRM68085</strain>
    </source>
</reference>
<feature type="domain" description="A-factor biosynthesis hotdog" evidence="1">
    <location>
        <begin position="223"/>
        <end position="298"/>
    </location>
</feature>
<organism evidence="2 3">
    <name type="scientific">Streptomyces arboris</name>
    <dbReference type="NCBI Taxonomy" id="2600619"/>
    <lineage>
        <taxon>Bacteria</taxon>
        <taxon>Bacillati</taxon>
        <taxon>Actinomycetota</taxon>
        <taxon>Actinomycetes</taxon>
        <taxon>Kitasatosporales</taxon>
        <taxon>Streptomycetaceae</taxon>
        <taxon>Streptomyces</taxon>
    </lineage>
</organism>
<dbReference type="Pfam" id="PF03756">
    <property type="entry name" value="AfsA"/>
    <property type="match status" value="2"/>
</dbReference>
<proteinExistence type="predicted"/>